<reference evidence="1" key="1">
    <citation type="submission" date="2019-05" db="EMBL/GenBank/DDBJ databases">
        <title>The de novo reference genome and transcriptome assemblies of the wild tomato species Solanum chilense.</title>
        <authorList>
            <person name="Stam R."/>
            <person name="Nosenko T."/>
            <person name="Hoerger A.C."/>
            <person name="Stephan W."/>
            <person name="Seidel M.A."/>
            <person name="Kuhn J.M.M."/>
            <person name="Haberer G."/>
            <person name="Tellier A."/>
        </authorList>
    </citation>
    <scope>NUCLEOTIDE SEQUENCE</scope>
    <source>
        <tissue evidence="1">Mature leaves</tissue>
    </source>
</reference>
<organism evidence="1">
    <name type="scientific">Solanum chilense</name>
    <name type="common">Tomato</name>
    <name type="synonym">Lycopersicon chilense</name>
    <dbReference type="NCBI Taxonomy" id="4083"/>
    <lineage>
        <taxon>Eukaryota</taxon>
        <taxon>Viridiplantae</taxon>
        <taxon>Streptophyta</taxon>
        <taxon>Embryophyta</taxon>
        <taxon>Tracheophyta</taxon>
        <taxon>Spermatophyta</taxon>
        <taxon>Magnoliopsida</taxon>
        <taxon>eudicotyledons</taxon>
        <taxon>Gunneridae</taxon>
        <taxon>Pentapetalae</taxon>
        <taxon>asterids</taxon>
        <taxon>lamiids</taxon>
        <taxon>Solanales</taxon>
        <taxon>Solanaceae</taxon>
        <taxon>Solanoideae</taxon>
        <taxon>Solaneae</taxon>
        <taxon>Solanum</taxon>
        <taxon>Solanum subgen. Lycopersicon</taxon>
    </lineage>
</organism>
<accession>A0A6N2BX71</accession>
<dbReference type="AlphaFoldDB" id="A0A6N2BX71"/>
<gene>
    <name evidence="1" type="ORF">EJD97_002401</name>
</gene>
<dbReference type="EMBL" id="RXGB01001280">
    <property type="protein sequence ID" value="TMW99524.1"/>
    <property type="molecule type" value="Genomic_DNA"/>
</dbReference>
<protein>
    <submittedName>
        <fullName evidence="1">Uncharacterized protein</fullName>
    </submittedName>
</protein>
<proteinExistence type="predicted"/>
<comment type="caution">
    <text evidence="1">The sequence shown here is derived from an EMBL/GenBank/DDBJ whole genome shotgun (WGS) entry which is preliminary data.</text>
</comment>
<evidence type="ECO:0000313" key="1">
    <source>
        <dbReference type="EMBL" id="TMW99524.1"/>
    </source>
</evidence>
<name>A0A6N2BX71_SOLCI</name>
<sequence>MKTRKNCAEIAEVMTYRAIDDPSTHQRSIGGNYRLKKMLLKEDWETLTKSGATEVINGPSSPRRTVLHIRHFL</sequence>